<evidence type="ECO:0000259" key="1">
    <source>
        <dbReference type="PROSITE" id="PS51489"/>
    </source>
</evidence>
<gene>
    <name evidence="2" type="ORF">BLA29_008679</name>
</gene>
<dbReference type="GO" id="GO:0005634">
    <property type="term" value="C:nucleus"/>
    <property type="evidence" value="ECO:0007669"/>
    <property type="project" value="TreeGrafter"/>
</dbReference>
<reference evidence="2 3" key="1">
    <citation type="submission" date="2017-03" db="EMBL/GenBank/DDBJ databases">
        <title>Genome Survey of Euroglyphus maynei.</title>
        <authorList>
            <person name="Arlian L.G."/>
            <person name="Morgan M.S."/>
            <person name="Rider S.D."/>
        </authorList>
    </citation>
    <scope>NUCLEOTIDE SEQUENCE [LARGE SCALE GENOMIC DNA]</scope>
    <source>
        <strain evidence="2">Arlian Lab</strain>
        <tissue evidence="2">Whole body</tissue>
    </source>
</reference>
<dbReference type="Proteomes" id="UP000194236">
    <property type="component" value="Unassembled WGS sequence"/>
</dbReference>
<name>A0A1Y3BU58_EURMA</name>
<keyword evidence="2" id="KW-0418">Kinase</keyword>
<dbReference type="PANTHER" id="PTHR14030">
    <property type="entry name" value="MITOTIC CHECKPOINT SERINE/THREONINE-PROTEIN KINASE BUB1"/>
    <property type="match status" value="1"/>
</dbReference>
<dbReference type="InterPro" id="IPR015661">
    <property type="entry name" value="Bub1/Mad3"/>
</dbReference>
<protein>
    <submittedName>
        <fullName evidence="2">Mitotic checkpoint serine/threonine-protein kinase BUB1 beta-like</fullName>
    </submittedName>
</protein>
<feature type="domain" description="BUB1 N-terminal" evidence="1">
    <location>
        <begin position="45"/>
        <end position="187"/>
    </location>
</feature>
<dbReference type="GO" id="GO:0051754">
    <property type="term" value="P:meiotic sister chromatid cohesion, centromeric"/>
    <property type="evidence" value="ECO:0007669"/>
    <property type="project" value="TreeGrafter"/>
</dbReference>
<proteinExistence type="predicted"/>
<dbReference type="GO" id="GO:0007094">
    <property type="term" value="P:mitotic spindle assembly checkpoint signaling"/>
    <property type="evidence" value="ECO:0007669"/>
    <property type="project" value="InterPro"/>
</dbReference>
<dbReference type="PANTHER" id="PTHR14030:SF4">
    <property type="entry name" value="BUB1 KINASE, ISOFORM A-RELATED"/>
    <property type="match status" value="1"/>
</dbReference>
<dbReference type="GO" id="GO:0004672">
    <property type="term" value="F:protein kinase activity"/>
    <property type="evidence" value="ECO:0007669"/>
    <property type="project" value="TreeGrafter"/>
</dbReference>
<accession>A0A1Y3BU58</accession>
<dbReference type="SMART" id="SM00777">
    <property type="entry name" value="Mad3_BUB1_I"/>
    <property type="match status" value="1"/>
</dbReference>
<evidence type="ECO:0000313" key="3">
    <source>
        <dbReference type="Proteomes" id="UP000194236"/>
    </source>
</evidence>
<keyword evidence="3" id="KW-1185">Reference proteome</keyword>
<sequence length="187" mass="22550">MDDLEIIKENVQPLRQGRKIDELKAALTHDINENDNRREMIRQKFENDIKQSKNDDEIFETYYKYINWIQQNYPGGGIKIKFAEILEKCIETFYKNEKYQNDERMLSIFLIYTNLVTTPIQFFKVVFKQNFGKKLSRFYIEWSYHLEMQHKYKKAIQVIKIGIENGAEPLSSLTRTLNDLEVRTMRF</sequence>
<feature type="non-terminal residue" evidence="2">
    <location>
        <position position="187"/>
    </location>
</feature>
<keyword evidence="2" id="KW-0808">Transferase</keyword>
<evidence type="ECO:0000313" key="2">
    <source>
        <dbReference type="EMBL" id="OTF83313.1"/>
    </source>
</evidence>
<dbReference type="Gene3D" id="1.25.40.430">
    <property type="match status" value="1"/>
</dbReference>
<dbReference type="Pfam" id="PF08311">
    <property type="entry name" value="Mad3_BUB1_I"/>
    <property type="match status" value="1"/>
</dbReference>
<dbReference type="OrthoDB" id="248495at2759"/>
<dbReference type="PROSITE" id="PS51489">
    <property type="entry name" value="BUB1_N"/>
    <property type="match status" value="1"/>
</dbReference>
<dbReference type="AlphaFoldDB" id="A0A1Y3BU58"/>
<organism evidence="2 3">
    <name type="scientific">Euroglyphus maynei</name>
    <name type="common">Mayne's house dust mite</name>
    <dbReference type="NCBI Taxonomy" id="6958"/>
    <lineage>
        <taxon>Eukaryota</taxon>
        <taxon>Metazoa</taxon>
        <taxon>Ecdysozoa</taxon>
        <taxon>Arthropoda</taxon>
        <taxon>Chelicerata</taxon>
        <taxon>Arachnida</taxon>
        <taxon>Acari</taxon>
        <taxon>Acariformes</taxon>
        <taxon>Sarcoptiformes</taxon>
        <taxon>Astigmata</taxon>
        <taxon>Psoroptidia</taxon>
        <taxon>Analgoidea</taxon>
        <taxon>Pyroglyphidae</taxon>
        <taxon>Pyroglyphinae</taxon>
        <taxon>Euroglyphus</taxon>
    </lineage>
</organism>
<dbReference type="GO" id="GO:0032991">
    <property type="term" value="C:protein-containing complex"/>
    <property type="evidence" value="ECO:0007669"/>
    <property type="project" value="UniProtKB-ARBA"/>
</dbReference>
<dbReference type="EMBL" id="MUJZ01004189">
    <property type="protein sequence ID" value="OTF83313.1"/>
    <property type="molecule type" value="Genomic_DNA"/>
</dbReference>
<comment type="caution">
    <text evidence="2">The sequence shown here is derived from an EMBL/GenBank/DDBJ whole genome shotgun (WGS) entry which is preliminary data.</text>
</comment>
<dbReference type="InterPro" id="IPR013212">
    <property type="entry name" value="Mad3/Bub1_I"/>
</dbReference>